<dbReference type="Pfam" id="PF01323">
    <property type="entry name" value="DSBA"/>
    <property type="match status" value="1"/>
</dbReference>
<comment type="caution">
    <text evidence="2">The sequence shown here is derived from an EMBL/GenBank/DDBJ whole genome shotgun (WGS) entry which is preliminary data.</text>
</comment>
<dbReference type="CDD" id="cd03025">
    <property type="entry name" value="DsbA_FrnE_like"/>
    <property type="match status" value="1"/>
</dbReference>
<evidence type="ECO:0000313" key="2">
    <source>
        <dbReference type="EMBL" id="RJG01921.1"/>
    </source>
</evidence>
<proteinExistence type="predicted"/>
<name>A0A3A3G1W9_9BURK</name>
<dbReference type="PANTHER" id="PTHR13887:SF54">
    <property type="entry name" value="DSBA FAMILY PROTEIN"/>
    <property type="match status" value="1"/>
</dbReference>
<sequence length="214" mass="23077">MATLLFIADPMCSWCYGFAPELNALQQGLPEVPVEIVVGGLRPYQQQPLDAEGRQQFLSHWQQVETATGLAFCSTALDAEGFSYDTEPACRAVVTARQLAPHTSLPVFHAIQQAFFAEGRDVTQPEVLAELGAQAMTAAGHAIDAAGFQLVWSSAAMIDATGADFALTRQWSVEGFPTLVLERGRELDLVTAGFEPMPVLVERLQALVDQQAAA</sequence>
<dbReference type="RefSeq" id="WP_119785383.1">
    <property type="nucleotide sequence ID" value="NZ_QYUQ01000002.1"/>
</dbReference>
<dbReference type="AlphaFoldDB" id="A0A3A3G1W9"/>
<dbReference type="SUPFAM" id="SSF52833">
    <property type="entry name" value="Thioredoxin-like"/>
    <property type="match status" value="1"/>
</dbReference>
<dbReference type="Proteomes" id="UP000266327">
    <property type="component" value="Unassembled WGS sequence"/>
</dbReference>
<dbReference type="InterPro" id="IPR036249">
    <property type="entry name" value="Thioredoxin-like_sf"/>
</dbReference>
<keyword evidence="3" id="KW-1185">Reference proteome</keyword>
<accession>A0A3A3G1W9</accession>
<dbReference type="Gene3D" id="3.40.30.10">
    <property type="entry name" value="Glutaredoxin"/>
    <property type="match status" value="1"/>
</dbReference>
<dbReference type="Gene3D" id="1.10.472.60">
    <property type="entry name" value="putative protein disulfide isomerase domain"/>
    <property type="match status" value="1"/>
</dbReference>
<dbReference type="GO" id="GO:0016491">
    <property type="term" value="F:oxidoreductase activity"/>
    <property type="evidence" value="ECO:0007669"/>
    <property type="project" value="InterPro"/>
</dbReference>
<organism evidence="2 3">
    <name type="scientific">Noviherbaspirillum sedimenti</name>
    <dbReference type="NCBI Taxonomy" id="2320865"/>
    <lineage>
        <taxon>Bacteria</taxon>
        <taxon>Pseudomonadati</taxon>
        <taxon>Pseudomonadota</taxon>
        <taxon>Betaproteobacteria</taxon>
        <taxon>Burkholderiales</taxon>
        <taxon>Oxalobacteraceae</taxon>
        <taxon>Noviherbaspirillum</taxon>
    </lineage>
</organism>
<reference evidence="3" key="1">
    <citation type="submission" date="2018-09" db="EMBL/GenBank/DDBJ databases">
        <authorList>
            <person name="Zhu H."/>
        </authorList>
    </citation>
    <scope>NUCLEOTIDE SEQUENCE [LARGE SCALE GENOMIC DNA]</scope>
    <source>
        <strain evidence="3">K1S02-23</strain>
    </source>
</reference>
<feature type="domain" description="DSBA-like thioredoxin" evidence="1">
    <location>
        <begin position="5"/>
        <end position="205"/>
    </location>
</feature>
<dbReference type="EMBL" id="QYUQ01000002">
    <property type="protein sequence ID" value="RJG01921.1"/>
    <property type="molecule type" value="Genomic_DNA"/>
</dbReference>
<dbReference type="InterPro" id="IPR001853">
    <property type="entry name" value="DSBA-like_thioredoxin_dom"/>
</dbReference>
<dbReference type="PANTHER" id="PTHR13887">
    <property type="entry name" value="GLUTATHIONE S-TRANSFERASE KAPPA"/>
    <property type="match status" value="1"/>
</dbReference>
<evidence type="ECO:0000259" key="1">
    <source>
        <dbReference type="Pfam" id="PF01323"/>
    </source>
</evidence>
<gene>
    <name evidence="2" type="ORF">D3878_10290</name>
</gene>
<dbReference type="OrthoDB" id="9813770at2"/>
<protein>
    <submittedName>
        <fullName evidence="2">DsbA family protein</fullName>
    </submittedName>
</protein>
<evidence type="ECO:0000313" key="3">
    <source>
        <dbReference type="Proteomes" id="UP000266327"/>
    </source>
</evidence>